<keyword evidence="6" id="KW-0862">Zinc</keyword>
<evidence type="ECO:0000313" key="14">
    <source>
        <dbReference type="EMBL" id="GLS88680.1"/>
    </source>
</evidence>
<keyword evidence="15" id="KW-1185">Reference proteome</keyword>
<dbReference type="CDD" id="cd03143">
    <property type="entry name" value="A4_beta-galactosidase_middle_domain"/>
    <property type="match status" value="1"/>
</dbReference>
<evidence type="ECO:0000256" key="7">
    <source>
        <dbReference type="ARBA" id="ARBA00023295"/>
    </source>
</evidence>
<evidence type="ECO:0000259" key="12">
    <source>
        <dbReference type="Pfam" id="PF08532"/>
    </source>
</evidence>
<dbReference type="Proteomes" id="UP001157355">
    <property type="component" value="Unassembled WGS sequence"/>
</dbReference>
<dbReference type="Gene3D" id="3.40.50.880">
    <property type="match status" value="1"/>
</dbReference>
<dbReference type="GO" id="GO:0004565">
    <property type="term" value="F:beta-galactosidase activity"/>
    <property type="evidence" value="ECO:0007669"/>
    <property type="project" value="UniProtKB-EC"/>
</dbReference>
<dbReference type="PANTHER" id="PTHR36447:SF2">
    <property type="entry name" value="BETA-GALACTOSIDASE YESZ"/>
    <property type="match status" value="1"/>
</dbReference>
<evidence type="ECO:0000256" key="9">
    <source>
        <dbReference type="PIRSR" id="PIRSR001084-1"/>
    </source>
</evidence>
<dbReference type="PIRSF" id="PIRSF001084">
    <property type="entry name" value="B-galactosidase"/>
    <property type="match status" value="1"/>
</dbReference>
<dbReference type="Gene3D" id="2.60.40.1180">
    <property type="entry name" value="Golgi alpha-mannosidase II"/>
    <property type="match status" value="1"/>
</dbReference>
<evidence type="ECO:0000256" key="4">
    <source>
        <dbReference type="ARBA" id="ARBA00022723"/>
    </source>
</evidence>
<dbReference type="SUPFAM" id="SSF52317">
    <property type="entry name" value="Class I glutamine amidotransferase-like"/>
    <property type="match status" value="1"/>
</dbReference>
<keyword evidence="5 8" id="KW-0378">Hydrolase</keyword>
<comment type="similarity">
    <text evidence="2 8">Belongs to the glycosyl hydrolase 42 family.</text>
</comment>
<keyword evidence="7 8" id="KW-0326">Glycosidase</keyword>
<dbReference type="EMBL" id="BSPP01000016">
    <property type="protein sequence ID" value="GLS88680.1"/>
    <property type="molecule type" value="Genomic_DNA"/>
</dbReference>
<evidence type="ECO:0000256" key="1">
    <source>
        <dbReference type="ARBA" id="ARBA00001412"/>
    </source>
</evidence>
<dbReference type="EMBL" id="BSPP01000015">
    <property type="protein sequence ID" value="GLS88610.1"/>
    <property type="molecule type" value="Genomic_DNA"/>
</dbReference>
<sequence length="648" mass="73213">MLGVCYYPEQWDEARWTTDARRMRELGISFVRIGEFAWSRIEPARDQFNFGWLDRAMDVLHAAGLKIVLGTPTATPPKWLVDECPDILPYDEQGRVRGFGSRRHYTMSSQAWWRESARIVTAIAQRYGDHPGLVGWQTDNEYGCHDTTLSWGPEDLRAFQDWLRRRYQSCDQLNEAWGAVFWSMEVADFAEVTLPNLTVTEANPAHRMDFWRFHSDQVAAYDLMQCDIIRAHSPGRWITHNFMGFVSDFDHFAVADHLDLASWDSYPIGFVEKFPFSEAERNRWAETSHPDIAPWHHDLYRGVGRGRFWVMEQQPGPVNWAAWNPVPKPGMVRLWTWEAMAHGAEVVSYFRWRQAPFAQEQYHAGLNLPGADALSPGGLEAGRVAQEIAQLGQLPAVQQAPVAIVFDYASYWATMVQPQGCDFRYEELAFRWYEALRRRGLDVDVVRPGAPLGGYAAVIVPTMIHVTDAAQAALESAKGVVLIGPRAGSRTRSFAIPHDLPPGPLHDLTQNRVIEVASLRPGLTQTVSGGVEGHATRWRDHATTTAQVLARFEDGGPALTQHGQALHLLCWPDEALLGSVMDLVCHTAGLHTMPLPEHIRLRRRGDLWFFTNYGPEAWSLPESFECVLGNHQMPAQSVTVAKSLSEKV</sequence>
<dbReference type="Pfam" id="PF02449">
    <property type="entry name" value="Glyco_hydro_42"/>
    <property type="match status" value="1"/>
</dbReference>
<feature type="domain" description="Beta-galactosidase trimerisation" evidence="12">
    <location>
        <begin position="400"/>
        <end position="589"/>
    </location>
</feature>
<organism evidence="14 15">
    <name type="scientific">Cypionkella aquatica</name>
    <dbReference type="NCBI Taxonomy" id="1756042"/>
    <lineage>
        <taxon>Bacteria</taxon>
        <taxon>Pseudomonadati</taxon>
        <taxon>Pseudomonadota</taxon>
        <taxon>Alphaproteobacteria</taxon>
        <taxon>Rhodobacterales</taxon>
        <taxon>Paracoccaceae</taxon>
        <taxon>Cypionkella</taxon>
    </lineage>
</organism>
<evidence type="ECO:0000256" key="2">
    <source>
        <dbReference type="ARBA" id="ARBA00005940"/>
    </source>
</evidence>
<proteinExistence type="inferred from homology"/>
<reference evidence="14 15" key="1">
    <citation type="journal article" date="2014" name="Int. J. Syst. Evol. Microbiol.">
        <title>Complete genome sequence of Corynebacterium casei LMG S-19264T (=DSM 44701T), isolated from a smear-ripened cheese.</title>
        <authorList>
            <consortium name="US DOE Joint Genome Institute (JGI-PGF)"/>
            <person name="Walter F."/>
            <person name="Albersmeier A."/>
            <person name="Kalinowski J."/>
            <person name="Ruckert C."/>
        </authorList>
    </citation>
    <scope>NUCLEOTIDE SEQUENCE [LARGE SCALE GENOMIC DNA]</scope>
    <source>
        <strain evidence="14 15">NBRC 111766</strain>
    </source>
</reference>
<reference evidence="14" key="2">
    <citation type="submission" date="2023-01" db="EMBL/GenBank/DDBJ databases">
        <title>Draft genome sequence of Cypionkella aquatica strain NBRC 111766.</title>
        <authorList>
            <person name="Sun Q."/>
            <person name="Mori K."/>
        </authorList>
    </citation>
    <scope>NUCLEOTIDE SEQUENCE</scope>
    <source>
        <strain evidence="14">NBRC 111766</strain>
    </source>
</reference>
<dbReference type="GO" id="GO:0009341">
    <property type="term" value="C:beta-galactosidase complex"/>
    <property type="evidence" value="ECO:0007669"/>
    <property type="project" value="InterPro"/>
</dbReference>
<feature type="domain" description="Glycoside hydrolase family 42 N-terminal" evidence="11">
    <location>
        <begin position="5"/>
        <end position="390"/>
    </location>
</feature>
<comment type="caution">
    <text evidence="14">The sequence shown here is derived from an EMBL/GenBank/DDBJ whole genome shotgun (WGS) entry which is preliminary data.</text>
</comment>
<evidence type="ECO:0000256" key="5">
    <source>
        <dbReference type="ARBA" id="ARBA00022801"/>
    </source>
</evidence>
<dbReference type="AlphaFoldDB" id="A0AA37U0E4"/>
<dbReference type="RefSeq" id="WP_284326715.1">
    <property type="nucleotide sequence ID" value="NZ_BSPP01000015.1"/>
</dbReference>
<evidence type="ECO:0000256" key="8">
    <source>
        <dbReference type="PIRNR" id="PIRNR001084"/>
    </source>
</evidence>
<comment type="catalytic activity">
    <reaction evidence="1 8">
        <text>Hydrolysis of terminal non-reducing beta-D-galactose residues in beta-D-galactosides.</text>
        <dbReference type="EC" id="3.2.1.23"/>
    </reaction>
</comment>
<dbReference type="GO" id="GO:0046872">
    <property type="term" value="F:metal ion binding"/>
    <property type="evidence" value="ECO:0007669"/>
    <property type="project" value="UniProtKB-KW"/>
</dbReference>
<dbReference type="InterPro" id="IPR003476">
    <property type="entry name" value="Glyco_hydro_42"/>
</dbReference>
<evidence type="ECO:0000313" key="13">
    <source>
        <dbReference type="EMBL" id="GLS88610.1"/>
    </source>
</evidence>
<dbReference type="Gene3D" id="3.20.20.80">
    <property type="entry name" value="Glycosidases"/>
    <property type="match status" value="1"/>
</dbReference>
<feature type="binding site" evidence="10">
    <location>
        <position position="140"/>
    </location>
    <ligand>
        <name>substrate</name>
    </ligand>
</feature>
<dbReference type="InterPro" id="IPR013529">
    <property type="entry name" value="Glyco_hydro_42_N"/>
</dbReference>
<accession>A0AA37U0E4</accession>
<feature type="active site" description="Nucleophile" evidence="9">
    <location>
        <position position="312"/>
    </location>
</feature>
<dbReference type="InterPro" id="IPR029062">
    <property type="entry name" value="Class_I_gatase-like"/>
</dbReference>
<evidence type="ECO:0000313" key="15">
    <source>
        <dbReference type="Proteomes" id="UP001157355"/>
    </source>
</evidence>
<feature type="binding site" evidence="10">
    <location>
        <position position="102"/>
    </location>
    <ligand>
        <name>substrate</name>
    </ligand>
</feature>
<dbReference type="InterPro" id="IPR013780">
    <property type="entry name" value="Glyco_hydro_b"/>
</dbReference>
<dbReference type="SUPFAM" id="SSF51445">
    <property type="entry name" value="(Trans)glycosidases"/>
    <property type="match status" value="1"/>
</dbReference>
<keyword evidence="4" id="KW-0479">Metal-binding</keyword>
<dbReference type="Pfam" id="PF08532">
    <property type="entry name" value="Glyco_hydro_42M"/>
    <property type="match status" value="1"/>
</dbReference>
<dbReference type="PANTHER" id="PTHR36447">
    <property type="entry name" value="BETA-GALACTOSIDASE GANA"/>
    <property type="match status" value="1"/>
</dbReference>
<dbReference type="SUPFAM" id="SSF51011">
    <property type="entry name" value="Glycosyl hydrolase domain"/>
    <property type="match status" value="1"/>
</dbReference>
<feature type="binding site" evidence="10">
    <location>
        <position position="320"/>
    </location>
    <ligand>
        <name>substrate</name>
    </ligand>
</feature>
<gene>
    <name evidence="13" type="ORF">GCM10010873_35840</name>
    <name evidence="14" type="ORF">GCM10010873_36540</name>
</gene>
<evidence type="ECO:0000256" key="3">
    <source>
        <dbReference type="ARBA" id="ARBA00012756"/>
    </source>
</evidence>
<evidence type="ECO:0000256" key="6">
    <source>
        <dbReference type="ARBA" id="ARBA00022833"/>
    </source>
</evidence>
<evidence type="ECO:0000259" key="11">
    <source>
        <dbReference type="Pfam" id="PF02449"/>
    </source>
</evidence>
<feature type="active site" description="Proton donor" evidence="9">
    <location>
        <position position="141"/>
    </location>
</feature>
<protein>
    <recommendedName>
        <fullName evidence="3 8">Beta-galactosidase</fullName>
        <shortName evidence="8">Beta-gal</shortName>
        <ecNumber evidence="3 8">3.2.1.23</ecNumber>
    </recommendedName>
</protein>
<evidence type="ECO:0000256" key="10">
    <source>
        <dbReference type="PIRSR" id="PIRSR001084-2"/>
    </source>
</evidence>
<dbReference type="InterPro" id="IPR013738">
    <property type="entry name" value="Beta_galactosidase_Trimer"/>
</dbReference>
<dbReference type="EC" id="3.2.1.23" evidence="3 8"/>
<dbReference type="InterPro" id="IPR017853">
    <property type="entry name" value="GH"/>
</dbReference>
<name>A0AA37U0E4_9RHOB</name>
<dbReference type="GO" id="GO:0005975">
    <property type="term" value="P:carbohydrate metabolic process"/>
    <property type="evidence" value="ECO:0007669"/>
    <property type="project" value="InterPro"/>
</dbReference>